<gene>
    <name evidence="1" type="ORF">LEP1GSC151_3194</name>
</gene>
<comment type="caution">
    <text evidence="1">The sequence shown here is derived from an EMBL/GenBank/DDBJ whole genome shotgun (WGS) entry which is preliminary data.</text>
</comment>
<protein>
    <submittedName>
        <fullName evidence="1">Uncharacterized protein</fullName>
    </submittedName>
</protein>
<proteinExistence type="predicted"/>
<dbReference type="Proteomes" id="UP000011776">
    <property type="component" value="Unassembled WGS sequence"/>
</dbReference>
<name>M3FVJ0_LEPIR</name>
<dbReference type="EMBL" id="AFME02000165">
    <property type="protein sequence ID" value="EMG11454.1"/>
    <property type="molecule type" value="Genomic_DNA"/>
</dbReference>
<sequence>MDFLLQIHIILQSSKVLLSGNFCMSSHNLRKFSKQNRILTQKR</sequence>
<evidence type="ECO:0000313" key="1">
    <source>
        <dbReference type="EMBL" id="EMG11454.1"/>
    </source>
</evidence>
<organism evidence="1 2">
    <name type="scientific">Leptospira interrogans serovar Grippotyphosa str. LT2186</name>
    <dbReference type="NCBI Taxonomy" id="1001599"/>
    <lineage>
        <taxon>Bacteria</taxon>
        <taxon>Pseudomonadati</taxon>
        <taxon>Spirochaetota</taxon>
        <taxon>Spirochaetia</taxon>
        <taxon>Leptospirales</taxon>
        <taxon>Leptospiraceae</taxon>
        <taxon>Leptospira</taxon>
    </lineage>
</organism>
<evidence type="ECO:0000313" key="2">
    <source>
        <dbReference type="Proteomes" id="UP000011776"/>
    </source>
</evidence>
<reference evidence="1 2" key="1">
    <citation type="submission" date="2013-02" db="EMBL/GenBank/DDBJ databases">
        <authorList>
            <person name="Harkins D.M."/>
            <person name="Durkin A.S."/>
            <person name="Brinkac L.M."/>
            <person name="Haft D.H."/>
            <person name="Selengut J.D."/>
            <person name="Sanka R."/>
            <person name="DePew J."/>
            <person name="Purushe J."/>
            <person name="Tulsiani S.M."/>
            <person name="Graham G.C."/>
            <person name="Burns M.-A."/>
            <person name="Dohnt M.F."/>
            <person name="Smythe L.D."/>
            <person name="McKay D.B."/>
            <person name="Craig S.B."/>
            <person name="Vinetz J.M."/>
            <person name="Sutton G.G."/>
            <person name="Nierman W.C."/>
            <person name="Fouts D.E."/>
        </authorList>
    </citation>
    <scope>NUCLEOTIDE SEQUENCE [LARGE SCALE GENOMIC DNA]</scope>
    <source>
        <strain evidence="1 2">LT2186</strain>
    </source>
</reference>
<accession>M3FVJ0</accession>
<dbReference type="AlphaFoldDB" id="M3FVJ0"/>
<dbReference type="BioCyc" id="LINT1001599:G11K9-3399-MONOMER"/>